<gene>
    <name evidence="6" type="ORF">ACFFIC_07160</name>
</gene>
<comment type="caution">
    <text evidence="6">The sequence shown here is derived from an EMBL/GenBank/DDBJ whole genome shotgun (WGS) entry which is preliminary data.</text>
</comment>
<dbReference type="EMBL" id="JBHLVZ010000005">
    <property type="protein sequence ID" value="MFC0385332.1"/>
    <property type="molecule type" value="Genomic_DNA"/>
</dbReference>
<name>A0ABV6IP12_9PROT</name>
<evidence type="ECO:0000259" key="5">
    <source>
        <dbReference type="PROSITE" id="PS51085"/>
    </source>
</evidence>
<evidence type="ECO:0000256" key="3">
    <source>
        <dbReference type="ARBA" id="ARBA00023004"/>
    </source>
</evidence>
<sequence>MPLAFTLNGAPVLVEAPDGMMLLHALRGPLGLSGPRFGCGAEACGCCYVTIDGEPRPSCALPAEAVAGRRVGTVEGLGTPEAPHPLQVAFLEEQAGQCGYCLSGILVSAAALLARDPDPDETVVRAALEPHLCRCGAHNRMIRAVLRAARGMRGAGAA</sequence>
<dbReference type="PANTHER" id="PTHR44379:SF6">
    <property type="entry name" value="BLR6046 PROTEIN"/>
    <property type="match status" value="1"/>
</dbReference>
<dbReference type="SUPFAM" id="SSF47741">
    <property type="entry name" value="CO dehydrogenase ISP C-domain like"/>
    <property type="match status" value="1"/>
</dbReference>
<evidence type="ECO:0000256" key="4">
    <source>
        <dbReference type="ARBA" id="ARBA00023014"/>
    </source>
</evidence>
<dbReference type="CDD" id="cd00207">
    <property type="entry name" value="fer2"/>
    <property type="match status" value="1"/>
</dbReference>
<dbReference type="Pfam" id="PF01799">
    <property type="entry name" value="Fer2_2"/>
    <property type="match status" value="1"/>
</dbReference>
<dbReference type="Proteomes" id="UP001589789">
    <property type="component" value="Unassembled WGS sequence"/>
</dbReference>
<dbReference type="PROSITE" id="PS51085">
    <property type="entry name" value="2FE2S_FER_2"/>
    <property type="match status" value="1"/>
</dbReference>
<accession>A0ABV6IP12</accession>
<evidence type="ECO:0000313" key="7">
    <source>
        <dbReference type="Proteomes" id="UP001589789"/>
    </source>
</evidence>
<keyword evidence="4" id="KW-0411">Iron-sulfur</keyword>
<dbReference type="Pfam" id="PF00111">
    <property type="entry name" value="Fer2"/>
    <property type="match status" value="1"/>
</dbReference>
<evidence type="ECO:0000313" key="6">
    <source>
        <dbReference type="EMBL" id="MFC0385332.1"/>
    </source>
</evidence>
<evidence type="ECO:0000256" key="1">
    <source>
        <dbReference type="ARBA" id="ARBA00022714"/>
    </source>
</evidence>
<dbReference type="SUPFAM" id="SSF54292">
    <property type="entry name" value="2Fe-2S ferredoxin-like"/>
    <property type="match status" value="1"/>
</dbReference>
<keyword evidence="2" id="KW-0479">Metal-binding</keyword>
<keyword evidence="7" id="KW-1185">Reference proteome</keyword>
<proteinExistence type="predicted"/>
<evidence type="ECO:0000256" key="2">
    <source>
        <dbReference type="ARBA" id="ARBA00022723"/>
    </source>
</evidence>
<keyword evidence="3" id="KW-0408">Iron</keyword>
<feature type="domain" description="2Fe-2S ferredoxin-type" evidence="5">
    <location>
        <begin position="1"/>
        <end position="77"/>
    </location>
</feature>
<protein>
    <submittedName>
        <fullName evidence="6">(2Fe-2S)-binding protein</fullName>
    </submittedName>
</protein>
<dbReference type="PANTHER" id="PTHR44379">
    <property type="entry name" value="OXIDOREDUCTASE WITH IRON-SULFUR SUBUNIT"/>
    <property type="match status" value="1"/>
</dbReference>
<dbReference type="Gene3D" id="1.10.150.120">
    <property type="entry name" value="[2Fe-2S]-binding domain"/>
    <property type="match status" value="1"/>
</dbReference>
<dbReference type="InterPro" id="IPR051452">
    <property type="entry name" value="Diverse_Oxidoreductases"/>
</dbReference>
<keyword evidence="1" id="KW-0001">2Fe-2S</keyword>
<dbReference type="InterPro" id="IPR002888">
    <property type="entry name" value="2Fe-2S-bd"/>
</dbReference>
<dbReference type="RefSeq" id="WP_377049481.1">
    <property type="nucleotide sequence ID" value="NZ_JBHLVZ010000005.1"/>
</dbReference>
<dbReference type="InterPro" id="IPR036010">
    <property type="entry name" value="2Fe-2S_ferredoxin-like_sf"/>
</dbReference>
<dbReference type="InterPro" id="IPR036884">
    <property type="entry name" value="2Fe-2S-bd_dom_sf"/>
</dbReference>
<reference evidence="6 7" key="1">
    <citation type="submission" date="2024-09" db="EMBL/GenBank/DDBJ databases">
        <authorList>
            <person name="Sun Q."/>
            <person name="Mori K."/>
        </authorList>
    </citation>
    <scope>NUCLEOTIDE SEQUENCE [LARGE SCALE GENOMIC DNA]</scope>
    <source>
        <strain evidence="6 7">CCM 7468</strain>
    </source>
</reference>
<dbReference type="Gene3D" id="3.10.20.30">
    <property type="match status" value="1"/>
</dbReference>
<dbReference type="InterPro" id="IPR012675">
    <property type="entry name" value="Beta-grasp_dom_sf"/>
</dbReference>
<organism evidence="6 7">
    <name type="scientific">Muricoccus vinaceus</name>
    <dbReference type="NCBI Taxonomy" id="424704"/>
    <lineage>
        <taxon>Bacteria</taxon>
        <taxon>Pseudomonadati</taxon>
        <taxon>Pseudomonadota</taxon>
        <taxon>Alphaproteobacteria</taxon>
        <taxon>Acetobacterales</taxon>
        <taxon>Roseomonadaceae</taxon>
        <taxon>Muricoccus</taxon>
    </lineage>
</organism>
<dbReference type="InterPro" id="IPR001041">
    <property type="entry name" value="2Fe-2S_ferredoxin-type"/>
</dbReference>